<gene>
    <name evidence="1" type="ORF">QJS10_CPA07g00670</name>
</gene>
<name>A0AAV9EH59_ACOCL</name>
<reference evidence="1" key="1">
    <citation type="journal article" date="2023" name="Nat. Commun.">
        <title>Diploid and tetraploid genomes of Acorus and the evolution of monocots.</title>
        <authorList>
            <person name="Ma L."/>
            <person name="Liu K.W."/>
            <person name="Li Z."/>
            <person name="Hsiao Y.Y."/>
            <person name="Qi Y."/>
            <person name="Fu T."/>
            <person name="Tang G.D."/>
            <person name="Zhang D."/>
            <person name="Sun W.H."/>
            <person name="Liu D.K."/>
            <person name="Li Y."/>
            <person name="Chen G.Z."/>
            <person name="Liu X.D."/>
            <person name="Liao X.Y."/>
            <person name="Jiang Y.T."/>
            <person name="Yu X."/>
            <person name="Hao Y."/>
            <person name="Huang J."/>
            <person name="Zhao X.W."/>
            <person name="Ke S."/>
            <person name="Chen Y.Y."/>
            <person name="Wu W.L."/>
            <person name="Hsu J.L."/>
            <person name="Lin Y.F."/>
            <person name="Huang M.D."/>
            <person name="Li C.Y."/>
            <person name="Huang L."/>
            <person name="Wang Z.W."/>
            <person name="Zhao X."/>
            <person name="Zhong W.Y."/>
            <person name="Peng D.H."/>
            <person name="Ahmad S."/>
            <person name="Lan S."/>
            <person name="Zhang J.S."/>
            <person name="Tsai W.C."/>
            <person name="Van de Peer Y."/>
            <person name="Liu Z.J."/>
        </authorList>
    </citation>
    <scope>NUCLEOTIDE SEQUENCE</scope>
    <source>
        <strain evidence="1">CP</strain>
    </source>
</reference>
<sequence length="72" mass="7967">MHESLLWNKGLKPWKKSVGEIGEGKVWVVIVDVGDDDDDDLFSAAGEERPVRLCTKDMNSAGSTWITFGETV</sequence>
<dbReference type="EMBL" id="JAUJYO010000007">
    <property type="protein sequence ID" value="KAK1312434.1"/>
    <property type="molecule type" value="Genomic_DNA"/>
</dbReference>
<dbReference type="AlphaFoldDB" id="A0AAV9EH59"/>
<comment type="caution">
    <text evidence="1">The sequence shown here is derived from an EMBL/GenBank/DDBJ whole genome shotgun (WGS) entry which is preliminary data.</text>
</comment>
<evidence type="ECO:0000313" key="2">
    <source>
        <dbReference type="Proteomes" id="UP001180020"/>
    </source>
</evidence>
<dbReference type="Proteomes" id="UP001180020">
    <property type="component" value="Unassembled WGS sequence"/>
</dbReference>
<evidence type="ECO:0000313" key="1">
    <source>
        <dbReference type="EMBL" id="KAK1312434.1"/>
    </source>
</evidence>
<reference evidence="1" key="2">
    <citation type="submission" date="2023-06" db="EMBL/GenBank/DDBJ databases">
        <authorList>
            <person name="Ma L."/>
            <person name="Liu K.-W."/>
            <person name="Li Z."/>
            <person name="Hsiao Y.-Y."/>
            <person name="Qi Y."/>
            <person name="Fu T."/>
            <person name="Tang G."/>
            <person name="Zhang D."/>
            <person name="Sun W.-H."/>
            <person name="Liu D.-K."/>
            <person name="Li Y."/>
            <person name="Chen G.-Z."/>
            <person name="Liu X.-D."/>
            <person name="Liao X.-Y."/>
            <person name="Jiang Y.-T."/>
            <person name="Yu X."/>
            <person name="Hao Y."/>
            <person name="Huang J."/>
            <person name="Zhao X.-W."/>
            <person name="Ke S."/>
            <person name="Chen Y.-Y."/>
            <person name="Wu W.-L."/>
            <person name="Hsu J.-L."/>
            <person name="Lin Y.-F."/>
            <person name="Huang M.-D."/>
            <person name="Li C.-Y."/>
            <person name="Huang L."/>
            <person name="Wang Z.-W."/>
            <person name="Zhao X."/>
            <person name="Zhong W.-Y."/>
            <person name="Peng D.-H."/>
            <person name="Ahmad S."/>
            <person name="Lan S."/>
            <person name="Zhang J.-S."/>
            <person name="Tsai W.-C."/>
            <person name="Van De Peer Y."/>
            <person name="Liu Z.-J."/>
        </authorList>
    </citation>
    <scope>NUCLEOTIDE SEQUENCE</scope>
    <source>
        <strain evidence="1">CP</strain>
        <tissue evidence="1">Leaves</tissue>
    </source>
</reference>
<accession>A0AAV9EH59</accession>
<proteinExistence type="predicted"/>
<keyword evidence="2" id="KW-1185">Reference proteome</keyword>
<organism evidence="1 2">
    <name type="scientific">Acorus calamus</name>
    <name type="common">Sweet flag</name>
    <dbReference type="NCBI Taxonomy" id="4465"/>
    <lineage>
        <taxon>Eukaryota</taxon>
        <taxon>Viridiplantae</taxon>
        <taxon>Streptophyta</taxon>
        <taxon>Embryophyta</taxon>
        <taxon>Tracheophyta</taxon>
        <taxon>Spermatophyta</taxon>
        <taxon>Magnoliopsida</taxon>
        <taxon>Liliopsida</taxon>
        <taxon>Acoraceae</taxon>
        <taxon>Acorus</taxon>
    </lineage>
</organism>
<protein>
    <submittedName>
        <fullName evidence="1">Uncharacterized protein</fullName>
    </submittedName>
</protein>